<dbReference type="EMBL" id="SGWQ01000015">
    <property type="protein sequence ID" value="RZS31172.1"/>
    <property type="molecule type" value="Genomic_DNA"/>
</dbReference>
<dbReference type="SUPFAM" id="SSF51735">
    <property type="entry name" value="NAD(P)-binding Rossmann-fold domains"/>
    <property type="match status" value="1"/>
</dbReference>
<accession>A0A4Q7KG95</accession>
<dbReference type="InterPro" id="IPR036291">
    <property type="entry name" value="NAD(P)-bd_dom_sf"/>
</dbReference>
<dbReference type="RefSeq" id="WP_130348315.1">
    <property type="nucleotide sequence ID" value="NZ_SGWQ01000015.1"/>
</dbReference>
<name>A0A4Q7KG95_9PSEU</name>
<dbReference type="PROSITE" id="PS00061">
    <property type="entry name" value="ADH_SHORT"/>
    <property type="match status" value="1"/>
</dbReference>
<keyword evidence="5" id="KW-1185">Reference proteome</keyword>
<dbReference type="OrthoDB" id="9803333at2"/>
<proteinExistence type="inferred from homology"/>
<dbReference type="Pfam" id="PF13561">
    <property type="entry name" value="adh_short_C2"/>
    <property type="match status" value="1"/>
</dbReference>
<dbReference type="SMART" id="SM00822">
    <property type="entry name" value="PKS_KR"/>
    <property type="match status" value="1"/>
</dbReference>
<dbReference type="InterPro" id="IPR020904">
    <property type="entry name" value="Sc_DH/Rdtase_CS"/>
</dbReference>
<keyword evidence="2" id="KW-0560">Oxidoreductase</keyword>
<protein>
    <submittedName>
        <fullName evidence="4">NAD(P)-dependent dehydrogenase (Short-subunit alcohol dehydrogenase family)</fullName>
    </submittedName>
</protein>
<evidence type="ECO:0000313" key="5">
    <source>
        <dbReference type="Proteomes" id="UP000294257"/>
    </source>
</evidence>
<evidence type="ECO:0000259" key="3">
    <source>
        <dbReference type="SMART" id="SM00822"/>
    </source>
</evidence>
<sequence>MRFQGKTALVTGASAGIGFAIARALVAEGANVVLTARREAGLVDASAALGPRVSYVAGDMTDQDTSERAVAHAADTYDGLDLLVCNAGVLLPGSILNQPLSEVDHVIGVNLRGTIASVAAAAPALAKRPDTAIVVITSSIGRKPAAGLGVYGATKAALHYLVPTWATELASLGIRVNGVCAGITETPGLQAGSEAIPGLRDMVIGTNLIKRIADAEEIARPVLTLLDERESAFVTGSVWDIDGGYQRGGRA</sequence>
<comment type="caution">
    <text evidence="4">The sequence shown here is derived from an EMBL/GenBank/DDBJ whole genome shotgun (WGS) entry which is preliminary data.</text>
</comment>
<reference evidence="4 5" key="1">
    <citation type="submission" date="2019-02" db="EMBL/GenBank/DDBJ databases">
        <title>Genomic Encyclopedia of Type Strains, Phase IV (KMG-IV): sequencing the most valuable type-strain genomes for metagenomic binning, comparative biology and taxonomic classification.</title>
        <authorList>
            <person name="Goeker M."/>
        </authorList>
    </citation>
    <scope>NUCLEOTIDE SEQUENCE [LARGE SCALE GENOMIC DNA]</scope>
    <source>
        <strain evidence="4 5">DSM 101727</strain>
    </source>
</reference>
<organism evidence="4 5">
    <name type="scientific">Herbihabitans rhizosphaerae</name>
    <dbReference type="NCBI Taxonomy" id="1872711"/>
    <lineage>
        <taxon>Bacteria</taxon>
        <taxon>Bacillati</taxon>
        <taxon>Actinomycetota</taxon>
        <taxon>Actinomycetes</taxon>
        <taxon>Pseudonocardiales</taxon>
        <taxon>Pseudonocardiaceae</taxon>
        <taxon>Herbihabitans</taxon>
    </lineage>
</organism>
<dbReference type="PRINTS" id="PR00081">
    <property type="entry name" value="GDHRDH"/>
</dbReference>
<dbReference type="FunFam" id="3.40.50.720:FF:000084">
    <property type="entry name" value="Short-chain dehydrogenase reductase"/>
    <property type="match status" value="1"/>
</dbReference>
<dbReference type="PANTHER" id="PTHR43669">
    <property type="entry name" value="5-KETO-D-GLUCONATE 5-REDUCTASE"/>
    <property type="match status" value="1"/>
</dbReference>
<dbReference type="Proteomes" id="UP000294257">
    <property type="component" value="Unassembled WGS sequence"/>
</dbReference>
<dbReference type="CDD" id="cd05233">
    <property type="entry name" value="SDR_c"/>
    <property type="match status" value="1"/>
</dbReference>
<feature type="domain" description="Ketoreductase" evidence="3">
    <location>
        <begin position="6"/>
        <end position="186"/>
    </location>
</feature>
<evidence type="ECO:0000256" key="1">
    <source>
        <dbReference type="ARBA" id="ARBA00006484"/>
    </source>
</evidence>
<dbReference type="Gene3D" id="3.40.50.720">
    <property type="entry name" value="NAD(P)-binding Rossmann-like Domain"/>
    <property type="match status" value="1"/>
</dbReference>
<evidence type="ECO:0000313" key="4">
    <source>
        <dbReference type="EMBL" id="RZS31172.1"/>
    </source>
</evidence>
<comment type="similarity">
    <text evidence="1">Belongs to the short-chain dehydrogenases/reductases (SDR) family.</text>
</comment>
<dbReference type="InterPro" id="IPR057326">
    <property type="entry name" value="KR_dom"/>
</dbReference>
<gene>
    <name evidence="4" type="ORF">EV193_11551</name>
</gene>
<evidence type="ECO:0000256" key="2">
    <source>
        <dbReference type="ARBA" id="ARBA00023002"/>
    </source>
</evidence>
<dbReference type="InterPro" id="IPR002347">
    <property type="entry name" value="SDR_fam"/>
</dbReference>
<dbReference type="AlphaFoldDB" id="A0A4Q7KG95"/>
<dbReference type="GO" id="GO:0016491">
    <property type="term" value="F:oxidoreductase activity"/>
    <property type="evidence" value="ECO:0007669"/>
    <property type="project" value="UniProtKB-KW"/>
</dbReference>
<dbReference type="PANTHER" id="PTHR43669:SF3">
    <property type="entry name" value="ALCOHOL DEHYDROGENASE, PUTATIVE (AFU_ORTHOLOGUE AFUA_3G03445)-RELATED"/>
    <property type="match status" value="1"/>
</dbReference>